<dbReference type="SUPFAM" id="SSF52540">
    <property type="entry name" value="P-loop containing nucleoside triphosphate hydrolases"/>
    <property type="match status" value="1"/>
</dbReference>
<dbReference type="InterPro" id="IPR011629">
    <property type="entry name" value="CobW-like_C"/>
</dbReference>
<feature type="compositionally biased region" description="Low complexity" evidence="1">
    <location>
        <begin position="323"/>
        <end position="332"/>
    </location>
</feature>
<proteinExistence type="predicted"/>
<dbReference type="Pfam" id="PF07683">
    <property type="entry name" value="CobW_C"/>
    <property type="match status" value="1"/>
</dbReference>
<feature type="compositionally biased region" description="Polar residues" evidence="1">
    <location>
        <begin position="303"/>
        <end position="317"/>
    </location>
</feature>
<comment type="caution">
    <text evidence="3">The sequence shown here is derived from an EMBL/GenBank/DDBJ whole genome shotgun (WGS) entry which is preliminary data.</text>
</comment>
<dbReference type="Pfam" id="PF02492">
    <property type="entry name" value="cobW"/>
    <property type="match status" value="1"/>
</dbReference>
<dbReference type="InterPro" id="IPR027417">
    <property type="entry name" value="P-loop_NTPase"/>
</dbReference>
<dbReference type="Gene3D" id="3.40.50.300">
    <property type="entry name" value="P-loop containing nucleotide triphosphate hydrolases"/>
    <property type="match status" value="1"/>
</dbReference>
<protein>
    <recommendedName>
        <fullName evidence="2">CobW C-terminal domain-containing protein</fullName>
    </recommendedName>
</protein>
<dbReference type="SUPFAM" id="SSF90002">
    <property type="entry name" value="Hypothetical protein YjiA, C-terminal domain"/>
    <property type="match status" value="1"/>
</dbReference>
<sequence length="510" mass="52272">MAATSDVAAGGPRRDARLSVTVLSGFLGAGKTTLLKHILTSSAHGRKVAVIVNDMAELNIDAASVGTVVRAPEKLIAMQNGCICCTLREDLLREVAALARAGSFDYLIVESTGISEPVGVAETFEMQVPGLAALADVARLDTMVTVVDAANFGADLDTLENLRDRGWGRDEGDERPVSALLADQVEFADVLVLNKTDCVTPDQAARVEAVLRSLNPRALIRATTHANVDLDDVVGTGRFSLDAARESPGWLQSLKGGATPESEEYGIQAEVFRASRPFHPVRLVALLSSALFRSGCGGPVSATSGAASGPVSATSGAASGPVSATSGAASGPEAPPPREGAAAAVGAAAVAASSAGHDPSLRGGSKADVAVAHLPPALRAVLSGERGVVVRSKGAAWIAAAEGGPCDAMALWSQSGRLLEIEPGPAWSALAASHAERIRAMRGQGGVGKGASLPPFQRFTEVVLIGLRADMKAVLAAVEACLLTDDEFRAGPTAWGRLPNPIWGHLACSD</sequence>
<name>A0A5A8E9M1_CAFRO</name>
<dbReference type="OrthoDB" id="272672at2759"/>
<dbReference type="CDD" id="cd03112">
    <property type="entry name" value="CobW-like"/>
    <property type="match status" value="1"/>
</dbReference>
<evidence type="ECO:0000313" key="4">
    <source>
        <dbReference type="Proteomes" id="UP000322899"/>
    </source>
</evidence>
<evidence type="ECO:0000259" key="2">
    <source>
        <dbReference type="SMART" id="SM00833"/>
    </source>
</evidence>
<reference evidence="3 4" key="1">
    <citation type="submission" date="2019-07" db="EMBL/GenBank/DDBJ databases">
        <title>Genomes of Cafeteria roenbergensis.</title>
        <authorList>
            <person name="Fischer M.G."/>
            <person name="Hackl T."/>
            <person name="Roman M."/>
        </authorList>
    </citation>
    <scope>NUCLEOTIDE SEQUENCE [LARGE SCALE GENOMIC DNA]</scope>
    <source>
        <strain evidence="3 4">E4-10P</strain>
    </source>
</reference>
<dbReference type="SMART" id="SM00833">
    <property type="entry name" value="CobW_C"/>
    <property type="match status" value="1"/>
</dbReference>
<evidence type="ECO:0000313" key="3">
    <source>
        <dbReference type="EMBL" id="KAA0173944.1"/>
    </source>
</evidence>
<organism evidence="3 4">
    <name type="scientific">Cafeteria roenbergensis</name>
    <name type="common">Marine flagellate</name>
    <dbReference type="NCBI Taxonomy" id="33653"/>
    <lineage>
        <taxon>Eukaryota</taxon>
        <taxon>Sar</taxon>
        <taxon>Stramenopiles</taxon>
        <taxon>Bigyra</taxon>
        <taxon>Opalozoa</taxon>
        <taxon>Bicosoecida</taxon>
        <taxon>Cafeteriaceae</taxon>
        <taxon>Cafeteria</taxon>
    </lineage>
</organism>
<dbReference type="AlphaFoldDB" id="A0A5A8E9M1"/>
<dbReference type="InterPro" id="IPR051927">
    <property type="entry name" value="Zn_Chap_cDPG_Synth"/>
</dbReference>
<dbReference type="PANTHER" id="PTHR43603">
    <property type="entry name" value="COBW DOMAIN-CONTAINING PROTEIN DDB_G0274527"/>
    <property type="match status" value="1"/>
</dbReference>
<feature type="domain" description="CobW C-terminal" evidence="2">
    <location>
        <begin position="267"/>
        <end position="482"/>
    </location>
</feature>
<gene>
    <name evidence="3" type="ORF">FNF27_04505</name>
</gene>
<dbReference type="InterPro" id="IPR003495">
    <property type="entry name" value="CobW/HypB/UreG_nucleotide-bd"/>
</dbReference>
<accession>A0A5A8E9M1</accession>
<dbReference type="EMBL" id="VLTO01000027">
    <property type="protein sequence ID" value="KAA0173944.1"/>
    <property type="molecule type" value="Genomic_DNA"/>
</dbReference>
<evidence type="ECO:0000256" key="1">
    <source>
        <dbReference type="SAM" id="MobiDB-lite"/>
    </source>
</evidence>
<dbReference type="PANTHER" id="PTHR43603:SF1">
    <property type="entry name" value="ZINC-REGULATED GTPASE METALLOPROTEIN ACTIVATOR 1"/>
    <property type="match status" value="1"/>
</dbReference>
<dbReference type="Proteomes" id="UP000322899">
    <property type="component" value="Unassembled WGS sequence"/>
</dbReference>
<feature type="region of interest" description="Disordered" evidence="1">
    <location>
        <begin position="303"/>
        <end position="342"/>
    </location>
</feature>